<protein>
    <recommendedName>
        <fullName evidence="5">Release factor glutamine methyltransferase</fullName>
        <shortName evidence="5">RF MTase</shortName>
        <ecNumber evidence="5">2.1.1.297</ecNumber>
    </recommendedName>
    <alternativeName>
        <fullName evidence="5">N5-glutamine methyltransferase PrmC</fullName>
    </alternativeName>
    <alternativeName>
        <fullName evidence="5">Protein-(glutamine-N5) MTase PrmC</fullName>
    </alternativeName>
    <alternativeName>
        <fullName evidence="5">Protein-glutamine N-methyltransferase PrmC</fullName>
    </alternativeName>
</protein>
<comment type="catalytic activity">
    <reaction evidence="4 5">
        <text>L-glutaminyl-[peptide chain release factor] + S-adenosyl-L-methionine = N(5)-methyl-L-glutaminyl-[peptide chain release factor] + S-adenosyl-L-homocysteine + H(+)</text>
        <dbReference type="Rhea" id="RHEA:42896"/>
        <dbReference type="Rhea" id="RHEA-COMP:10271"/>
        <dbReference type="Rhea" id="RHEA-COMP:10272"/>
        <dbReference type="ChEBI" id="CHEBI:15378"/>
        <dbReference type="ChEBI" id="CHEBI:30011"/>
        <dbReference type="ChEBI" id="CHEBI:57856"/>
        <dbReference type="ChEBI" id="CHEBI:59789"/>
        <dbReference type="ChEBI" id="CHEBI:61891"/>
        <dbReference type="EC" id="2.1.1.297"/>
    </reaction>
</comment>
<dbReference type="HAMAP" id="MF_02126">
    <property type="entry name" value="RF_methyltr_PrmC"/>
    <property type="match status" value="1"/>
</dbReference>
<evidence type="ECO:0000313" key="9">
    <source>
        <dbReference type="Proteomes" id="UP000215086"/>
    </source>
</evidence>
<dbReference type="PANTHER" id="PTHR18895">
    <property type="entry name" value="HEMK METHYLTRANSFERASE"/>
    <property type="match status" value="1"/>
</dbReference>
<feature type="binding site" evidence="5">
    <location>
        <position position="152"/>
    </location>
    <ligand>
        <name>S-adenosyl-L-methionine</name>
        <dbReference type="ChEBI" id="CHEBI:59789"/>
    </ligand>
</feature>
<dbReference type="KEGG" id="ttf:THTE_1269"/>
<organism evidence="8 9">
    <name type="scientific">Thermogutta terrifontis</name>
    <dbReference type="NCBI Taxonomy" id="1331910"/>
    <lineage>
        <taxon>Bacteria</taxon>
        <taxon>Pseudomonadati</taxon>
        <taxon>Planctomycetota</taxon>
        <taxon>Planctomycetia</taxon>
        <taxon>Pirellulales</taxon>
        <taxon>Thermoguttaceae</taxon>
        <taxon>Thermogutta</taxon>
    </lineage>
</organism>
<dbReference type="PROSITE" id="PS00092">
    <property type="entry name" value="N6_MTASE"/>
    <property type="match status" value="1"/>
</dbReference>
<evidence type="ECO:0000256" key="1">
    <source>
        <dbReference type="ARBA" id="ARBA00022603"/>
    </source>
</evidence>
<feature type="binding site" evidence="5">
    <location>
        <begin position="129"/>
        <end position="133"/>
    </location>
    <ligand>
        <name>S-adenosyl-L-methionine</name>
        <dbReference type="ChEBI" id="CHEBI:59789"/>
    </ligand>
</feature>
<feature type="binding site" evidence="5">
    <location>
        <begin position="197"/>
        <end position="200"/>
    </location>
    <ligand>
        <name>substrate</name>
    </ligand>
</feature>
<comment type="caution">
    <text evidence="5">Lacks conserved residue(s) required for the propagation of feature annotation.</text>
</comment>
<dbReference type="GO" id="GO:0003676">
    <property type="term" value="F:nucleic acid binding"/>
    <property type="evidence" value="ECO:0007669"/>
    <property type="project" value="InterPro"/>
</dbReference>
<dbReference type="SUPFAM" id="SSF53335">
    <property type="entry name" value="S-adenosyl-L-methionine-dependent methyltransferases"/>
    <property type="match status" value="1"/>
</dbReference>
<dbReference type="InterPro" id="IPR050320">
    <property type="entry name" value="N5-glutamine_MTase"/>
</dbReference>
<dbReference type="Pfam" id="PF05175">
    <property type="entry name" value="MTS"/>
    <property type="match status" value="1"/>
</dbReference>
<dbReference type="EMBL" id="CP018477">
    <property type="protein sequence ID" value="ASV73871.1"/>
    <property type="molecule type" value="Genomic_DNA"/>
</dbReference>
<dbReference type="AlphaFoldDB" id="A0A286RD34"/>
<keyword evidence="2 5" id="KW-0808">Transferase</keyword>
<dbReference type="GO" id="GO:0032259">
    <property type="term" value="P:methylation"/>
    <property type="evidence" value="ECO:0007669"/>
    <property type="project" value="UniProtKB-KW"/>
</dbReference>
<sequence length="295" mass="33294">MTQADVWTVGRLLNWTTEYLRRHGSDSPRLDAEVLLASARGCQRIDLYTRFDDIPSEEEKARFREMIKRRAEGVPVAYLVGEREFFSLKFRVTPDVLIPRPETEFVMVTLLEWARKQGADRPWLICDVGTGSGILAICAAKHLPHARVTAVDISSAALAVARENAERHGVADRIQFLESDLLQGVPNELRFDFIVSNPPYVSEAEYEQLSPDVRKYEPYQALVAGPRGTEIIERLVPQAAERLVPGGGLIFEISPMIHDAARQIVADDPRFELGPTVRDLARLPRVIQARRRETV</sequence>
<keyword evidence="9" id="KW-1185">Reference proteome</keyword>
<dbReference type="InterPro" id="IPR019874">
    <property type="entry name" value="RF_methyltr_PrmC"/>
</dbReference>
<reference evidence="8 9" key="1">
    <citation type="journal article" name="Front. Microbiol.">
        <title>Sugar Metabolism of the First Thermophilic Planctomycete Thermogutta terrifontis: Comparative Genomic and Transcriptomic Approaches.</title>
        <authorList>
            <person name="Elcheninov A.G."/>
            <person name="Menzel P."/>
            <person name="Gudbergsdottir S.R."/>
            <person name="Slesarev A.I."/>
            <person name="Kadnikov V.V."/>
            <person name="Krogh A."/>
            <person name="Bonch-Osmolovskaya E.A."/>
            <person name="Peng X."/>
            <person name="Kublanov I.V."/>
        </authorList>
    </citation>
    <scope>NUCLEOTIDE SEQUENCE [LARGE SCALE GENOMIC DNA]</scope>
    <source>
        <strain evidence="8 9">R1</strain>
    </source>
</reference>
<evidence type="ECO:0000256" key="3">
    <source>
        <dbReference type="ARBA" id="ARBA00022691"/>
    </source>
</evidence>
<dbReference type="Proteomes" id="UP000215086">
    <property type="component" value="Chromosome"/>
</dbReference>
<dbReference type="NCBIfam" id="TIGR00536">
    <property type="entry name" value="hemK_fam"/>
    <property type="match status" value="1"/>
</dbReference>
<dbReference type="InterPro" id="IPR040758">
    <property type="entry name" value="PrmC_N"/>
</dbReference>
<name>A0A286RD34_9BACT</name>
<dbReference type="RefSeq" id="WP_095414352.1">
    <property type="nucleotide sequence ID" value="NZ_CP018477.1"/>
</dbReference>
<feature type="binding site" evidence="5">
    <location>
        <position position="197"/>
    </location>
    <ligand>
        <name>S-adenosyl-L-methionine</name>
        <dbReference type="ChEBI" id="CHEBI:59789"/>
    </ligand>
</feature>
<feature type="domain" description="Methyltransferase small" evidence="6">
    <location>
        <begin position="125"/>
        <end position="205"/>
    </location>
</feature>
<evidence type="ECO:0000259" key="7">
    <source>
        <dbReference type="Pfam" id="PF17827"/>
    </source>
</evidence>
<dbReference type="Gene3D" id="1.10.8.10">
    <property type="entry name" value="DNA helicase RuvA subunit, C-terminal domain"/>
    <property type="match status" value="1"/>
</dbReference>
<comment type="function">
    <text evidence="5">Methylates the class 1 translation termination release factors RF1/PrfA and RF2/PrfB on the glutamine residue of the universally conserved GGQ motif.</text>
</comment>
<dbReference type="Gene3D" id="3.40.50.150">
    <property type="entry name" value="Vaccinia Virus protein VP39"/>
    <property type="match status" value="1"/>
</dbReference>
<keyword evidence="1 5" id="KW-0489">Methyltransferase</keyword>
<evidence type="ECO:0000256" key="2">
    <source>
        <dbReference type="ARBA" id="ARBA00022679"/>
    </source>
</evidence>
<dbReference type="NCBIfam" id="TIGR03534">
    <property type="entry name" value="RF_mod_PrmC"/>
    <property type="match status" value="1"/>
</dbReference>
<dbReference type="EC" id="2.1.1.297" evidence="5"/>
<evidence type="ECO:0000256" key="5">
    <source>
        <dbReference type="HAMAP-Rule" id="MF_02126"/>
    </source>
</evidence>
<dbReference type="Pfam" id="PF17827">
    <property type="entry name" value="PrmC_N"/>
    <property type="match status" value="1"/>
</dbReference>
<keyword evidence="3 5" id="KW-0949">S-adenosyl-L-methionine</keyword>
<evidence type="ECO:0000259" key="6">
    <source>
        <dbReference type="Pfam" id="PF05175"/>
    </source>
</evidence>
<dbReference type="PANTHER" id="PTHR18895:SF74">
    <property type="entry name" value="MTRF1L RELEASE FACTOR GLUTAMINE METHYLTRANSFERASE"/>
    <property type="match status" value="1"/>
</dbReference>
<dbReference type="InterPro" id="IPR002052">
    <property type="entry name" value="DNA_methylase_N6_adenine_CS"/>
</dbReference>
<gene>
    <name evidence="5" type="primary">prmC</name>
    <name evidence="8" type="ORF">THTE_1269</name>
</gene>
<evidence type="ECO:0000313" key="8">
    <source>
        <dbReference type="EMBL" id="ASV73871.1"/>
    </source>
</evidence>
<dbReference type="InterPro" id="IPR029063">
    <property type="entry name" value="SAM-dependent_MTases_sf"/>
</dbReference>
<evidence type="ECO:0000256" key="4">
    <source>
        <dbReference type="ARBA" id="ARBA00048391"/>
    </source>
</evidence>
<dbReference type="GO" id="GO:0102559">
    <property type="term" value="F:peptide chain release factor N(5)-glutamine methyltransferase activity"/>
    <property type="evidence" value="ECO:0007669"/>
    <property type="project" value="UniProtKB-EC"/>
</dbReference>
<dbReference type="InterPro" id="IPR007848">
    <property type="entry name" value="Small_mtfrase_dom"/>
</dbReference>
<proteinExistence type="inferred from homology"/>
<comment type="similarity">
    <text evidence="5">Belongs to the protein N5-glutamine methyltransferase family. PrmC subfamily.</text>
</comment>
<feature type="domain" description="Release factor glutamine methyltransferase N-terminal" evidence="7">
    <location>
        <begin position="12"/>
        <end position="81"/>
    </location>
</feature>
<accession>A0A286RD34</accession>
<dbReference type="CDD" id="cd02440">
    <property type="entry name" value="AdoMet_MTases"/>
    <property type="match status" value="1"/>
</dbReference>
<dbReference type="InterPro" id="IPR004556">
    <property type="entry name" value="HemK-like"/>
</dbReference>
<dbReference type="OrthoDB" id="9800643at2"/>